<dbReference type="InterPro" id="IPR001544">
    <property type="entry name" value="Aminotrans_IV"/>
</dbReference>
<sequence>DIKDKLITPPISSGLLAGTFRAWLLDQQKISEEIITIDDILLANRIYLINSVRKWRQADLTAPHAKECRLQRKAI</sequence>
<dbReference type="InterPro" id="IPR043132">
    <property type="entry name" value="BCAT-like_C"/>
</dbReference>
<name>A0A382PIQ3_9ZZZZ</name>
<dbReference type="EMBL" id="UINC01106877">
    <property type="protein sequence ID" value="SVC71842.1"/>
    <property type="molecule type" value="Genomic_DNA"/>
</dbReference>
<organism evidence="1">
    <name type="scientific">marine metagenome</name>
    <dbReference type="NCBI Taxonomy" id="408172"/>
    <lineage>
        <taxon>unclassified sequences</taxon>
        <taxon>metagenomes</taxon>
        <taxon>ecological metagenomes</taxon>
    </lineage>
</organism>
<proteinExistence type="predicted"/>
<protein>
    <submittedName>
        <fullName evidence="1">Uncharacterized protein</fullName>
    </submittedName>
</protein>
<evidence type="ECO:0000313" key="1">
    <source>
        <dbReference type="EMBL" id="SVC71842.1"/>
    </source>
</evidence>
<dbReference type="AlphaFoldDB" id="A0A382PIQ3"/>
<dbReference type="InterPro" id="IPR036038">
    <property type="entry name" value="Aminotransferase-like"/>
</dbReference>
<reference evidence="1" key="1">
    <citation type="submission" date="2018-05" db="EMBL/GenBank/DDBJ databases">
        <authorList>
            <person name="Lanie J.A."/>
            <person name="Ng W.-L."/>
            <person name="Kazmierczak K.M."/>
            <person name="Andrzejewski T.M."/>
            <person name="Davidsen T.M."/>
            <person name="Wayne K.J."/>
            <person name="Tettelin H."/>
            <person name="Glass J.I."/>
            <person name="Rusch D."/>
            <person name="Podicherti R."/>
            <person name="Tsui H.-C.T."/>
            <person name="Winkler M.E."/>
        </authorList>
    </citation>
    <scope>NUCLEOTIDE SEQUENCE</scope>
</reference>
<dbReference type="GO" id="GO:0003824">
    <property type="term" value="F:catalytic activity"/>
    <property type="evidence" value="ECO:0007669"/>
    <property type="project" value="InterPro"/>
</dbReference>
<dbReference type="Gene3D" id="3.20.10.10">
    <property type="entry name" value="D-amino Acid Aminotransferase, subunit A, domain 2"/>
    <property type="match status" value="1"/>
</dbReference>
<gene>
    <name evidence="1" type="ORF">METZ01_LOCUS324696</name>
</gene>
<dbReference type="SUPFAM" id="SSF56752">
    <property type="entry name" value="D-aminoacid aminotransferase-like PLP-dependent enzymes"/>
    <property type="match status" value="1"/>
</dbReference>
<dbReference type="Pfam" id="PF01063">
    <property type="entry name" value="Aminotran_4"/>
    <property type="match status" value="1"/>
</dbReference>
<feature type="non-terminal residue" evidence="1">
    <location>
        <position position="1"/>
    </location>
</feature>
<accession>A0A382PIQ3</accession>